<evidence type="ECO:0000256" key="2">
    <source>
        <dbReference type="SAM" id="MobiDB-lite"/>
    </source>
</evidence>
<name>A0AAU9IL92_9CILI</name>
<feature type="coiled-coil region" evidence="1">
    <location>
        <begin position="63"/>
        <end position="190"/>
    </location>
</feature>
<protein>
    <submittedName>
        <fullName evidence="3">Uncharacterized protein</fullName>
    </submittedName>
</protein>
<feature type="coiled-coil region" evidence="1">
    <location>
        <begin position="216"/>
        <end position="410"/>
    </location>
</feature>
<reference evidence="3" key="1">
    <citation type="submission" date="2021-09" db="EMBL/GenBank/DDBJ databases">
        <authorList>
            <consortium name="AG Swart"/>
            <person name="Singh M."/>
            <person name="Singh A."/>
            <person name="Seah K."/>
            <person name="Emmerich C."/>
        </authorList>
    </citation>
    <scope>NUCLEOTIDE SEQUENCE</scope>
    <source>
        <strain evidence="3">ATCC30299</strain>
    </source>
</reference>
<keyword evidence="1" id="KW-0175">Coiled coil</keyword>
<feature type="region of interest" description="Disordered" evidence="2">
    <location>
        <begin position="542"/>
        <end position="581"/>
    </location>
</feature>
<sequence length="594" mass="71209">MESSEDSNLTQMLLRKEKELQNLSKLRVAQLQEQLTLKDQTIYDLESQIRRLHNDFNYNLALIKQRDEEIADLEQKVSELSHIQREKADGKSSANIYWSQDEQPPMSDIQRELYLREEELKQVKQQLEALQQGEENSDFYLENELDEAKIEINELKIELENEKAKSKEFEEALKDERIAFENERNEVLKQFYATKNTLASLEERVNKNKLDSDRDKEDLSQKVFEISKERDDLAQKLEEMSMKHKEEISKFEMTKQIRYEEIDSHQDMINRMQEQIKQVLEENARCNLKIDQTNSKMLAREKELSQEIYELRKELTYKLEQLENMENALKLKNTEIDTTRSQIDHWRTQAQTKSGEAFKMKQLMIKAEEKAENLEKELRNYKDFHVQKFEAELEEQRKELQNKINQMDYGHKNRNEEQRLLREKDYEIKLLHDKLESMSKSTHDFVDYQTFLNELERAKDEIFTKDREIARLNKLVESIKKERDKAILEREQFRDVNCRLIADTPQSESTVLTQKLQKIEDHIGLLSTDIMAIKRNKTYFQQPYQPEEPKRRPSESMSEYEPERDWNTVKTAKSNKIQQVKSNLNKKFNMTSFK</sequence>
<evidence type="ECO:0000313" key="4">
    <source>
        <dbReference type="Proteomes" id="UP001162131"/>
    </source>
</evidence>
<evidence type="ECO:0000313" key="3">
    <source>
        <dbReference type="EMBL" id="CAG9311939.1"/>
    </source>
</evidence>
<accession>A0AAU9IL92</accession>
<feature type="compositionally biased region" description="Polar residues" evidence="2">
    <location>
        <begin position="568"/>
        <end position="581"/>
    </location>
</feature>
<evidence type="ECO:0000256" key="1">
    <source>
        <dbReference type="SAM" id="Coils"/>
    </source>
</evidence>
<feature type="coiled-coil region" evidence="1">
    <location>
        <begin position="455"/>
        <end position="489"/>
    </location>
</feature>
<organism evidence="3 4">
    <name type="scientific">Blepharisma stoltei</name>
    <dbReference type="NCBI Taxonomy" id="1481888"/>
    <lineage>
        <taxon>Eukaryota</taxon>
        <taxon>Sar</taxon>
        <taxon>Alveolata</taxon>
        <taxon>Ciliophora</taxon>
        <taxon>Postciliodesmatophora</taxon>
        <taxon>Heterotrichea</taxon>
        <taxon>Heterotrichida</taxon>
        <taxon>Blepharismidae</taxon>
        <taxon>Blepharisma</taxon>
    </lineage>
</organism>
<dbReference type="AlphaFoldDB" id="A0AAU9IL92"/>
<keyword evidence="4" id="KW-1185">Reference proteome</keyword>
<dbReference type="Proteomes" id="UP001162131">
    <property type="component" value="Unassembled WGS sequence"/>
</dbReference>
<gene>
    <name evidence="3" type="ORF">BSTOLATCC_MIC5198</name>
</gene>
<dbReference type="EMBL" id="CAJZBQ010000005">
    <property type="protein sequence ID" value="CAG9311939.1"/>
    <property type="molecule type" value="Genomic_DNA"/>
</dbReference>
<comment type="caution">
    <text evidence="3">The sequence shown here is derived from an EMBL/GenBank/DDBJ whole genome shotgun (WGS) entry which is preliminary data.</text>
</comment>
<proteinExistence type="predicted"/>